<dbReference type="KEGG" id="awo:Awo_c16080"/>
<sequence>MIELGKATVNHKTFGKGSIKKVENGLVVILFKDDDTNEINEKKFVYPDAFRNFLKINDPAIAKQVDSLIKIKDVEEEKKQKLEEQEKREKRIAHLKALEEAKIKKPVKSKANKANVRKNIAFKLNFCDGGQSSDQIGFNGICSDALIKYNIEKEKRISCTNDEGQCCQYFNGTINRETLDDREKIENDVCYESQLLKNWTVLAGEASDGKTRKIKSARRNSLAVLTTRLPSTKEAERIIFGVFLIDEVFEGNDKESGYVTAQLSSKMILNLEEAKKMNFWKYYANADGKVVAKWGSGLFRYMDESKAIALLKDLEIVLQNTPDAQLAKDLLETYCKNNLINLSAI</sequence>
<organism evidence="2 3">
    <name type="scientific">Acetobacterium woodii (strain ATCC 29683 / DSM 1030 / JCM 2381 / KCTC 1655 / WB1)</name>
    <dbReference type="NCBI Taxonomy" id="931626"/>
    <lineage>
        <taxon>Bacteria</taxon>
        <taxon>Bacillati</taxon>
        <taxon>Bacillota</taxon>
        <taxon>Clostridia</taxon>
        <taxon>Eubacteriales</taxon>
        <taxon>Eubacteriaceae</taxon>
        <taxon>Acetobacterium</taxon>
    </lineage>
</organism>
<name>H6LH52_ACEWD</name>
<evidence type="ECO:0000256" key="1">
    <source>
        <dbReference type="SAM" id="Coils"/>
    </source>
</evidence>
<dbReference type="Proteomes" id="UP000007177">
    <property type="component" value="Chromosome"/>
</dbReference>
<keyword evidence="1" id="KW-0175">Coiled coil</keyword>
<dbReference type="OrthoDB" id="2068443at2"/>
<keyword evidence="3" id="KW-1185">Reference proteome</keyword>
<accession>H6LH52</accession>
<gene>
    <name evidence="2" type="ordered locus">Awo_c16080</name>
</gene>
<dbReference type="AlphaFoldDB" id="H6LH52"/>
<protein>
    <submittedName>
        <fullName evidence="2">Uncharacterized protein</fullName>
    </submittedName>
</protein>
<proteinExistence type="predicted"/>
<reference evidence="2 3" key="2">
    <citation type="journal article" date="2012" name="PLoS ONE">
        <title>An ancient pathway combining carbon dioxide fixation with the generation and utilization of a sodium ion gradient for ATP synthesis.</title>
        <authorList>
            <person name="Poehlein A."/>
            <person name="Schmidt S."/>
            <person name="Kaster A.K."/>
            <person name="Goenrich M."/>
            <person name="Vollmers J."/>
            <person name="Thurmer A."/>
            <person name="Bertsch J."/>
            <person name="Schuchmann K."/>
            <person name="Voigt B."/>
            <person name="Hecker M."/>
            <person name="Daniel R."/>
            <person name="Thauer R.K."/>
            <person name="Gottschalk G."/>
            <person name="Muller V."/>
        </authorList>
    </citation>
    <scope>NUCLEOTIDE SEQUENCE [LARGE SCALE GENOMIC DNA]</scope>
    <source>
        <strain evidence="3">ATCC 29683 / DSM 1030 / JCM 2381 / KCTC 1655 / WB1</strain>
    </source>
</reference>
<dbReference type="HOGENOM" id="CLU_992706_0_0_9"/>
<evidence type="ECO:0000313" key="2">
    <source>
        <dbReference type="EMBL" id="AFA48390.1"/>
    </source>
</evidence>
<dbReference type="EMBL" id="CP002987">
    <property type="protein sequence ID" value="AFA48390.1"/>
    <property type="molecule type" value="Genomic_DNA"/>
</dbReference>
<reference evidence="3" key="1">
    <citation type="submission" date="2011-07" db="EMBL/GenBank/DDBJ databases">
        <title>Complete genome sequence of Acetobacterium woodii.</title>
        <authorList>
            <person name="Poehlein A."/>
            <person name="Schmidt S."/>
            <person name="Kaster A.-K."/>
            <person name="Goenrich M."/>
            <person name="Vollmers J."/>
            <person name="Thuermer A."/>
            <person name="Gottschalk G."/>
            <person name="Thauer R.K."/>
            <person name="Daniel R."/>
            <person name="Mueller V."/>
        </authorList>
    </citation>
    <scope>NUCLEOTIDE SEQUENCE [LARGE SCALE GENOMIC DNA]</scope>
    <source>
        <strain evidence="3">ATCC 29683 / DSM 1030 / JCM 2381 / KCTC 1655 / WB1</strain>
    </source>
</reference>
<feature type="coiled-coil region" evidence="1">
    <location>
        <begin position="65"/>
        <end position="92"/>
    </location>
</feature>
<dbReference type="eggNOG" id="ENOG502Z8SQ">
    <property type="taxonomic scope" value="Bacteria"/>
</dbReference>
<evidence type="ECO:0000313" key="3">
    <source>
        <dbReference type="Proteomes" id="UP000007177"/>
    </source>
</evidence>
<dbReference type="RefSeq" id="WP_014355993.1">
    <property type="nucleotide sequence ID" value="NC_016894.1"/>
</dbReference>